<name>A0A8H7DBQ6_9AGAR</name>
<evidence type="ECO:0000313" key="3">
    <source>
        <dbReference type="Proteomes" id="UP000620124"/>
    </source>
</evidence>
<protein>
    <submittedName>
        <fullName evidence="2">Uncharacterized protein</fullName>
    </submittedName>
</protein>
<dbReference type="Proteomes" id="UP000620124">
    <property type="component" value="Unassembled WGS sequence"/>
</dbReference>
<evidence type="ECO:0000313" key="2">
    <source>
        <dbReference type="EMBL" id="KAF7365816.1"/>
    </source>
</evidence>
<dbReference type="AlphaFoldDB" id="A0A8H7DBQ6"/>
<evidence type="ECO:0000256" key="1">
    <source>
        <dbReference type="SAM" id="MobiDB-lite"/>
    </source>
</evidence>
<keyword evidence="3" id="KW-1185">Reference proteome</keyword>
<proteinExistence type="predicted"/>
<comment type="caution">
    <text evidence="2">The sequence shown here is derived from an EMBL/GenBank/DDBJ whole genome shotgun (WGS) entry which is preliminary data.</text>
</comment>
<dbReference type="EMBL" id="JACAZI010000003">
    <property type="protein sequence ID" value="KAF7365816.1"/>
    <property type="molecule type" value="Genomic_DNA"/>
</dbReference>
<feature type="compositionally biased region" description="Polar residues" evidence="1">
    <location>
        <begin position="81"/>
        <end position="95"/>
    </location>
</feature>
<sequence length="227" mass="24929">MSVLGTTRLTPGHRHRHITFPHFSDFTITRKKCRSSFTQHAVSAEKANPIAAEQTTNANEDAGAAEEPKEENGAQEEAEDSSTSPTIPFTTCLSTSLTNGTRPMQHVALPRGLCHARALRQAAVNLTLILPSSLLPHVSRSPLCSGPVLNPPSQTDYQIRIFQINIYNLPSPSAACREPLSINFNFALFKHQRYFSNDSNAVSLPSGYVGRVLVWIARRLPRASDRG</sequence>
<reference evidence="2" key="1">
    <citation type="submission" date="2020-05" db="EMBL/GenBank/DDBJ databases">
        <title>Mycena genomes resolve the evolution of fungal bioluminescence.</title>
        <authorList>
            <person name="Tsai I.J."/>
        </authorList>
    </citation>
    <scope>NUCLEOTIDE SEQUENCE</scope>
    <source>
        <strain evidence="2">CCC161011</strain>
    </source>
</reference>
<accession>A0A8H7DBQ6</accession>
<feature type="region of interest" description="Disordered" evidence="1">
    <location>
        <begin position="43"/>
        <end position="95"/>
    </location>
</feature>
<organism evidence="2 3">
    <name type="scientific">Mycena venus</name>
    <dbReference type="NCBI Taxonomy" id="2733690"/>
    <lineage>
        <taxon>Eukaryota</taxon>
        <taxon>Fungi</taxon>
        <taxon>Dikarya</taxon>
        <taxon>Basidiomycota</taxon>
        <taxon>Agaricomycotina</taxon>
        <taxon>Agaricomycetes</taxon>
        <taxon>Agaricomycetidae</taxon>
        <taxon>Agaricales</taxon>
        <taxon>Marasmiineae</taxon>
        <taxon>Mycenaceae</taxon>
        <taxon>Mycena</taxon>
    </lineage>
</organism>
<gene>
    <name evidence="2" type="ORF">MVEN_00455700</name>
</gene>